<dbReference type="InterPro" id="IPR050904">
    <property type="entry name" value="Adhesion/Biosynth-related"/>
</dbReference>
<proteinExistence type="predicted"/>
<dbReference type="PANTHER" id="PTHR10900">
    <property type="entry name" value="PERIOSTIN-RELATED"/>
    <property type="match status" value="1"/>
</dbReference>
<dbReference type="RefSeq" id="WP_144886412.1">
    <property type="nucleotide sequence ID" value="NZ_VLLE01000004.1"/>
</dbReference>
<dbReference type="AlphaFoldDB" id="A0A562SK41"/>
<dbReference type="PROSITE" id="PS50213">
    <property type="entry name" value="FAS1"/>
    <property type="match status" value="2"/>
</dbReference>
<dbReference type="Proteomes" id="UP000316167">
    <property type="component" value="Unassembled WGS sequence"/>
</dbReference>
<protein>
    <submittedName>
        <fullName evidence="3">Putative surface protein with fasciclin (FAS1) repeats</fullName>
    </submittedName>
</protein>
<dbReference type="FunFam" id="2.30.180.10:FF:000032">
    <property type="entry name" value="Fasciclin domain-containing protein, putative"/>
    <property type="match status" value="2"/>
</dbReference>
<sequence>MKKSIFSWGMLVAVCLFVTTGCQKQNDAAAESNNFEKESIAAIIQNPNTSFTIKSSSSLIAARGSAGRQVKFTYLAVALARTGLTSTLSTLNSNYTLFAPTDEAFQALGFKTIQDVVKAPKEVLTPILLYHVVAAKVMAAQVPAGPNAAVKTVNGADVFLTSNSNGVFINGSPVIVADVKAANGVIHVIDNVLLPPAGNIVATAIANPDFSFLVAAVLRASQGTTNVAALLSGDGPLTVFAPTNDAFKKAGFNTLTDIGNAQPDDLTPILAYHVVPGRVFSSDLTDNMSVNMFAGGSTTITLTGGPKIKGTKNAEAFNIIKTNIVTTNGVIHVIDGVLLP</sequence>
<evidence type="ECO:0000313" key="3">
    <source>
        <dbReference type="EMBL" id="TWI81206.1"/>
    </source>
</evidence>
<dbReference type="PANTHER" id="PTHR10900:SF77">
    <property type="entry name" value="FI19380P1"/>
    <property type="match status" value="1"/>
</dbReference>
<accession>A0A562SK41</accession>
<dbReference type="Pfam" id="PF02469">
    <property type="entry name" value="Fasciclin"/>
    <property type="match status" value="2"/>
</dbReference>
<keyword evidence="1" id="KW-0732">Signal</keyword>
<keyword evidence="4" id="KW-1185">Reference proteome</keyword>
<feature type="domain" description="FAS1" evidence="2">
    <location>
        <begin position="56"/>
        <end position="193"/>
    </location>
</feature>
<dbReference type="SUPFAM" id="SSF82153">
    <property type="entry name" value="FAS1 domain"/>
    <property type="match status" value="2"/>
</dbReference>
<evidence type="ECO:0000313" key="4">
    <source>
        <dbReference type="Proteomes" id="UP000316167"/>
    </source>
</evidence>
<dbReference type="InterPro" id="IPR036378">
    <property type="entry name" value="FAS1_dom_sf"/>
</dbReference>
<name>A0A562SK41_9BACT</name>
<evidence type="ECO:0000259" key="2">
    <source>
        <dbReference type="PROSITE" id="PS50213"/>
    </source>
</evidence>
<organism evidence="3 4">
    <name type="scientific">Lacibacter cauensis</name>
    <dbReference type="NCBI Taxonomy" id="510947"/>
    <lineage>
        <taxon>Bacteria</taxon>
        <taxon>Pseudomonadati</taxon>
        <taxon>Bacteroidota</taxon>
        <taxon>Chitinophagia</taxon>
        <taxon>Chitinophagales</taxon>
        <taxon>Chitinophagaceae</taxon>
        <taxon>Lacibacter</taxon>
    </lineage>
</organism>
<dbReference type="Gene3D" id="2.30.180.10">
    <property type="entry name" value="FAS1 domain"/>
    <property type="match status" value="2"/>
</dbReference>
<comment type="caution">
    <text evidence="3">The sequence shown here is derived from an EMBL/GenBank/DDBJ whole genome shotgun (WGS) entry which is preliminary data.</text>
</comment>
<dbReference type="OrthoDB" id="1144324at2"/>
<feature type="domain" description="FAS1" evidence="2">
    <location>
        <begin position="197"/>
        <end position="338"/>
    </location>
</feature>
<dbReference type="SMART" id="SM00554">
    <property type="entry name" value="FAS1"/>
    <property type="match status" value="2"/>
</dbReference>
<dbReference type="EMBL" id="VLLE01000004">
    <property type="protein sequence ID" value="TWI81206.1"/>
    <property type="molecule type" value="Genomic_DNA"/>
</dbReference>
<feature type="chain" id="PRO_5021713519" evidence="1">
    <location>
        <begin position="25"/>
        <end position="340"/>
    </location>
</feature>
<gene>
    <name evidence="3" type="ORF">IQ13_2222</name>
</gene>
<dbReference type="InterPro" id="IPR000782">
    <property type="entry name" value="FAS1_domain"/>
</dbReference>
<dbReference type="PROSITE" id="PS51257">
    <property type="entry name" value="PROKAR_LIPOPROTEIN"/>
    <property type="match status" value="1"/>
</dbReference>
<evidence type="ECO:0000256" key="1">
    <source>
        <dbReference type="SAM" id="SignalP"/>
    </source>
</evidence>
<reference evidence="3 4" key="1">
    <citation type="journal article" date="2015" name="Stand. Genomic Sci.">
        <title>Genomic Encyclopedia of Bacterial and Archaeal Type Strains, Phase III: the genomes of soil and plant-associated and newly described type strains.</title>
        <authorList>
            <person name="Whitman W.B."/>
            <person name="Woyke T."/>
            <person name="Klenk H.P."/>
            <person name="Zhou Y."/>
            <person name="Lilburn T.G."/>
            <person name="Beck B.J."/>
            <person name="De Vos P."/>
            <person name="Vandamme P."/>
            <person name="Eisen J.A."/>
            <person name="Garrity G."/>
            <person name="Hugenholtz P."/>
            <person name="Kyrpides N.C."/>
        </authorList>
    </citation>
    <scope>NUCLEOTIDE SEQUENCE [LARGE SCALE GENOMIC DNA]</scope>
    <source>
        <strain evidence="3 4">CGMCC 1.7271</strain>
    </source>
</reference>
<feature type="signal peptide" evidence="1">
    <location>
        <begin position="1"/>
        <end position="24"/>
    </location>
</feature>
<dbReference type="GO" id="GO:0005615">
    <property type="term" value="C:extracellular space"/>
    <property type="evidence" value="ECO:0007669"/>
    <property type="project" value="TreeGrafter"/>
</dbReference>